<evidence type="ECO:0000256" key="8">
    <source>
        <dbReference type="ARBA" id="ARBA00022977"/>
    </source>
</evidence>
<evidence type="ECO:0000256" key="2">
    <source>
        <dbReference type="ARBA" id="ARBA00004948"/>
    </source>
</evidence>
<evidence type="ECO:0000256" key="10">
    <source>
        <dbReference type="ARBA" id="ARBA00033171"/>
    </source>
</evidence>
<evidence type="ECO:0000256" key="9">
    <source>
        <dbReference type="ARBA" id="ARBA00023004"/>
    </source>
</evidence>
<keyword evidence="9" id="KW-0408">Iron</keyword>
<comment type="subunit">
    <text evidence="4">Homodimer.</text>
</comment>
<keyword evidence="7" id="KW-0663">Pyridoxal phosphate</keyword>
<dbReference type="PANTHER" id="PTHR31528">
    <property type="entry name" value="4-AMINO-5-HYDROXYMETHYL-2-METHYLPYRIMIDINE PHOSPHATE SYNTHASE THI11-RELATED"/>
    <property type="match status" value="1"/>
</dbReference>
<accession>A0A8E2WLW3</accession>
<reference evidence="13 14" key="1">
    <citation type="submission" date="2018-05" db="EMBL/GenBank/DDBJ databases">
        <title>Genomic Encyclopedia of Type Strains, Phase IV (KMG-IV): sequencing the most valuable type-strain genomes for metagenomic binning, comparative biology and taxonomic classification.</title>
        <authorList>
            <person name="Goeker M."/>
        </authorList>
    </citation>
    <scope>NUCLEOTIDE SEQUENCE [LARGE SCALE GENOMIC DNA]</scope>
    <source>
        <strain evidence="13 14">DSM 2626</strain>
    </source>
</reference>
<keyword evidence="8" id="KW-0784">Thiamine biosynthesis</keyword>
<evidence type="ECO:0000313" key="13">
    <source>
        <dbReference type="EMBL" id="PWJ94966.1"/>
    </source>
</evidence>
<evidence type="ECO:0000259" key="12">
    <source>
        <dbReference type="Pfam" id="PF09084"/>
    </source>
</evidence>
<dbReference type="Proteomes" id="UP000245631">
    <property type="component" value="Unassembled WGS sequence"/>
</dbReference>
<dbReference type="GO" id="GO:0046872">
    <property type="term" value="F:metal ion binding"/>
    <property type="evidence" value="ECO:0007669"/>
    <property type="project" value="UniProtKB-KW"/>
</dbReference>
<dbReference type="GO" id="GO:0016740">
    <property type="term" value="F:transferase activity"/>
    <property type="evidence" value="ECO:0007669"/>
    <property type="project" value="UniProtKB-KW"/>
</dbReference>
<dbReference type="InterPro" id="IPR006311">
    <property type="entry name" value="TAT_signal"/>
</dbReference>
<dbReference type="Pfam" id="PF09084">
    <property type="entry name" value="NMT1"/>
    <property type="match status" value="1"/>
</dbReference>
<evidence type="ECO:0000256" key="3">
    <source>
        <dbReference type="ARBA" id="ARBA00009406"/>
    </source>
</evidence>
<comment type="function">
    <text evidence="1">Responsible for the formation of the pyrimidine heterocycle in the thiamine biosynthesis pathway. Catalyzes the formation of hydroxymethylpyrimidine phosphate (HMP-P) from histidine and pyridoxal phosphate (PLP). The protein uses PLP and the active site histidine to form HMP-P, generating an inactive enzyme. The enzyme can only undergo a single turnover, which suggests it is a suicide enzyme.</text>
</comment>
<evidence type="ECO:0000256" key="6">
    <source>
        <dbReference type="ARBA" id="ARBA00022723"/>
    </source>
</evidence>
<dbReference type="PANTHER" id="PTHR31528:SF1">
    <property type="entry name" value="4-AMINO-5-HYDROXYMETHYL-2-METHYLPYRIMIDINE PHOSPHATE SYNTHASE THI11-RELATED"/>
    <property type="match status" value="1"/>
</dbReference>
<dbReference type="AlphaFoldDB" id="A0A8E2WLW3"/>
<gene>
    <name evidence="13" type="ORF">C8D77_1011654</name>
</gene>
<dbReference type="PROSITE" id="PS51318">
    <property type="entry name" value="TAT"/>
    <property type="match status" value="1"/>
</dbReference>
<comment type="pathway">
    <text evidence="2">Cofactor biosynthesis; thiamine diphosphate biosynthesis.</text>
</comment>
<name>A0A8E2WLW3_RHILI</name>
<keyword evidence="5" id="KW-0808">Transferase</keyword>
<comment type="similarity">
    <text evidence="3">Belongs to the NMT1/THI5 family.</text>
</comment>
<evidence type="ECO:0000256" key="1">
    <source>
        <dbReference type="ARBA" id="ARBA00003469"/>
    </source>
</evidence>
<proteinExistence type="inferred from homology"/>
<evidence type="ECO:0000256" key="7">
    <source>
        <dbReference type="ARBA" id="ARBA00022898"/>
    </source>
</evidence>
<dbReference type="SUPFAM" id="SSF53850">
    <property type="entry name" value="Periplasmic binding protein-like II"/>
    <property type="match status" value="1"/>
</dbReference>
<sequence length="340" mass="36195">MTDLTRRQALLLTLATGLPLVTGSGRAQAQSAAQKVTVALDWTVNTNHIGLFVARDKGFYREAGLEVEILPYSDTGAGTLVANRVADFGINGTISLFTQKTAGADLKGVYAVVQSETGRVVFNEARSEIKSPRNLDGLTYGGFGSAWENALISTIIRHDGGKGNFETVTLGTSAYEALANGSVDFTLEVSTWEGVEAELKGVKQRSFVYADYGVPDEHTTLISSSEAYIQANPKPASAFVQATRRGYQFAVDHPEDAAALLIAANKDALTNPALIEASLKALIDGHYLRSQSGAIGTMDPAKMEAIGDYLFASGILRDADGKVLAQRPDFAKYFSNSALG</sequence>
<protein>
    <recommendedName>
        <fullName evidence="10">Thiamine pyrimidine synthase</fullName>
    </recommendedName>
</protein>
<comment type="caution">
    <text evidence="13">The sequence shown here is derived from an EMBL/GenBank/DDBJ whole genome shotgun (WGS) entry which is preliminary data.</text>
</comment>
<keyword evidence="6" id="KW-0479">Metal-binding</keyword>
<dbReference type="RefSeq" id="WP_109660942.1">
    <property type="nucleotide sequence ID" value="NZ_QGGH01000001.1"/>
</dbReference>
<dbReference type="Gene3D" id="3.40.190.10">
    <property type="entry name" value="Periplasmic binding protein-like II"/>
    <property type="match status" value="2"/>
</dbReference>
<dbReference type="InterPro" id="IPR015168">
    <property type="entry name" value="SsuA/THI5"/>
</dbReference>
<comment type="catalytic activity">
    <reaction evidence="11">
        <text>N(6)-(pyridoxal phosphate)-L-lysyl-[4-amino-5-hydroxymethyl-2-methylpyrimidine phosphate synthase] + L-histidyl-[4-amino-5-hydroxymethyl-2-methylpyrimidine phosphate synthase] + 2 Fe(3+) + 4 H2O = L-lysyl-[4-amino-5-hydroxymethyl-2-methylpyrimidine phosphate synthase] + (2S)-2-amino-5-hydroxy-4-oxopentanoyl-[4-amino-5-hydroxymethyl-2-methylpyrimidine phosphate synthase] + 4-amino-2-methyl-5-(phosphooxymethyl)pyrimidine + 3-oxopropanoate + 2 Fe(2+) + 2 H(+)</text>
        <dbReference type="Rhea" id="RHEA:65756"/>
        <dbReference type="Rhea" id="RHEA-COMP:16892"/>
        <dbReference type="Rhea" id="RHEA-COMP:16893"/>
        <dbReference type="Rhea" id="RHEA-COMP:16894"/>
        <dbReference type="Rhea" id="RHEA-COMP:16895"/>
        <dbReference type="ChEBI" id="CHEBI:15377"/>
        <dbReference type="ChEBI" id="CHEBI:15378"/>
        <dbReference type="ChEBI" id="CHEBI:29033"/>
        <dbReference type="ChEBI" id="CHEBI:29034"/>
        <dbReference type="ChEBI" id="CHEBI:29969"/>
        <dbReference type="ChEBI" id="CHEBI:29979"/>
        <dbReference type="ChEBI" id="CHEBI:33190"/>
        <dbReference type="ChEBI" id="CHEBI:58354"/>
        <dbReference type="ChEBI" id="CHEBI:143915"/>
        <dbReference type="ChEBI" id="CHEBI:157692"/>
    </reaction>
    <physiologicalReaction direction="left-to-right" evidence="11">
        <dbReference type="Rhea" id="RHEA:65757"/>
    </physiologicalReaction>
</comment>
<evidence type="ECO:0000256" key="5">
    <source>
        <dbReference type="ARBA" id="ARBA00022679"/>
    </source>
</evidence>
<evidence type="ECO:0000313" key="14">
    <source>
        <dbReference type="Proteomes" id="UP000245631"/>
    </source>
</evidence>
<dbReference type="EMBL" id="QGGH01000001">
    <property type="protein sequence ID" value="PWJ94966.1"/>
    <property type="molecule type" value="Genomic_DNA"/>
</dbReference>
<dbReference type="InterPro" id="IPR027939">
    <property type="entry name" value="NMT1/THI5"/>
</dbReference>
<organism evidence="13 14">
    <name type="scientific">Rhizobium loti</name>
    <name type="common">Mesorhizobium loti</name>
    <dbReference type="NCBI Taxonomy" id="381"/>
    <lineage>
        <taxon>Bacteria</taxon>
        <taxon>Pseudomonadati</taxon>
        <taxon>Pseudomonadota</taxon>
        <taxon>Alphaproteobacteria</taxon>
        <taxon>Hyphomicrobiales</taxon>
        <taxon>Phyllobacteriaceae</taxon>
        <taxon>Mesorhizobium</taxon>
    </lineage>
</organism>
<evidence type="ECO:0000256" key="4">
    <source>
        <dbReference type="ARBA" id="ARBA00011738"/>
    </source>
</evidence>
<dbReference type="GO" id="GO:0009228">
    <property type="term" value="P:thiamine biosynthetic process"/>
    <property type="evidence" value="ECO:0007669"/>
    <property type="project" value="UniProtKB-KW"/>
</dbReference>
<evidence type="ECO:0000256" key="11">
    <source>
        <dbReference type="ARBA" id="ARBA00048179"/>
    </source>
</evidence>
<dbReference type="GeneID" id="61050976"/>
<feature type="domain" description="SsuA/THI5-like" evidence="12">
    <location>
        <begin position="45"/>
        <end position="257"/>
    </location>
</feature>